<feature type="compositionally biased region" description="Gly residues" evidence="10">
    <location>
        <begin position="384"/>
        <end position="393"/>
    </location>
</feature>
<dbReference type="Pfam" id="PF00018">
    <property type="entry name" value="SH3_1"/>
    <property type="match status" value="1"/>
</dbReference>
<dbReference type="InterPro" id="IPR045875">
    <property type="entry name" value="NTF2"/>
</dbReference>
<feature type="domain" description="NTF2" evidence="13">
    <location>
        <begin position="31"/>
        <end position="162"/>
    </location>
</feature>
<evidence type="ECO:0000256" key="11">
    <source>
        <dbReference type="SAM" id="Phobius"/>
    </source>
</evidence>
<evidence type="ECO:0000256" key="7">
    <source>
        <dbReference type="ARBA" id="ARBA00023016"/>
    </source>
</evidence>
<keyword evidence="15" id="KW-1185">Reference proteome</keyword>
<protein>
    <submittedName>
        <fullName evidence="14">SH3 domain-containing protein</fullName>
    </submittedName>
</protein>
<dbReference type="SUPFAM" id="SSF54427">
    <property type="entry name" value="NTF2-like"/>
    <property type="match status" value="1"/>
</dbReference>
<gene>
    <name evidence="14" type="ORF">AG1IA_06562</name>
</gene>
<sequence length="538" mass="58357">MHKQALMQRSHAPSEHQPRLFSDKALSKLTHFLFFKCRYCQPWTDTVPRFYRPTSNITWNGTPVSGTDEMRQLLEAMPRSDHDVQSYDCHPIPGSSVPGPQPRPPSLLVTVTGTVRHGPPPQPNPATAAKKPVFDNEPRVFNQTFILIPDETAAGGEPKYFVKAFRHPFPKFPLADPLKFDHYLGRLLLNIHDTSLRPVRPQCCNILLYFLAPRPLSTRQPWRKEADMTSDPSSPITCRVVHGVHWPGGFNISVLVLLVPVRINQLIVNLDGNVFVGSLWFAIFLELFLILGVLHTLATDTIAMHRLQILWVLYFTAEEDSTVLNTLDSLGSGSGLTPAGRSDRGGPRRRGHGHTQSMTRSSNGYTGAGKEEHMGMSGITPIHTGGGGGGGGMRQTSPGSMTGGGRSFGEDSHHRAASPSTPLMSNAVPPGSGAAAGPGLGNDPEQGGPGGNYAYKARALYAYNASPDDPSEISFAKGEILDIVDNNGKWWQARKADGTTGILSPLLLRLQTFNSATPILDSFLSLTGLSPKITSTVG</sequence>
<evidence type="ECO:0000259" key="13">
    <source>
        <dbReference type="PROSITE" id="PS50177"/>
    </source>
</evidence>
<dbReference type="PROSITE" id="PS50002">
    <property type="entry name" value="SH3"/>
    <property type="match status" value="1"/>
</dbReference>
<accession>L8WMN4</accession>
<evidence type="ECO:0000256" key="10">
    <source>
        <dbReference type="SAM" id="MobiDB-lite"/>
    </source>
</evidence>
<evidence type="ECO:0000313" key="14">
    <source>
        <dbReference type="EMBL" id="ELU39406.1"/>
    </source>
</evidence>
<dbReference type="InterPro" id="IPR019488">
    <property type="entry name" value="Nucl_pore_RNA_shuttling_Mtr2"/>
</dbReference>
<evidence type="ECO:0000256" key="3">
    <source>
        <dbReference type="ARBA" id="ARBA00022443"/>
    </source>
</evidence>
<dbReference type="InterPro" id="IPR032710">
    <property type="entry name" value="NTF2-like_dom_sf"/>
</dbReference>
<dbReference type="EMBL" id="AFRT01001779">
    <property type="protein sequence ID" value="ELU39406.1"/>
    <property type="molecule type" value="Genomic_DNA"/>
</dbReference>
<keyword evidence="4" id="KW-1003">Cell membrane</keyword>
<dbReference type="InterPro" id="IPR035522">
    <property type="entry name" value="Sho1_SH3"/>
</dbReference>
<feature type="domain" description="SH3" evidence="12">
    <location>
        <begin position="452"/>
        <end position="513"/>
    </location>
</feature>
<dbReference type="OrthoDB" id="25408at2759"/>
<dbReference type="InterPro" id="IPR036028">
    <property type="entry name" value="SH3-like_dom_sf"/>
</dbReference>
<dbReference type="SUPFAM" id="SSF50044">
    <property type="entry name" value="SH3-domain"/>
    <property type="match status" value="1"/>
</dbReference>
<feature type="transmembrane region" description="Helical" evidence="11">
    <location>
        <begin position="274"/>
        <end position="298"/>
    </location>
</feature>
<comment type="caution">
    <text evidence="14">The sequence shown here is derived from an EMBL/GenBank/DDBJ whole genome shotgun (WGS) entry which is preliminary data.</text>
</comment>
<dbReference type="Gene3D" id="2.30.30.40">
    <property type="entry name" value="SH3 Domains"/>
    <property type="match status" value="1"/>
</dbReference>
<dbReference type="GO" id="GO:0005886">
    <property type="term" value="C:plasma membrane"/>
    <property type="evidence" value="ECO:0007669"/>
    <property type="project" value="UniProtKB-SubCell"/>
</dbReference>
<evidence type="ECO:0000256" key="6">
    <source>
        <dbReference type="ARBA" id="ARBA00022989"/>
    </source>
</evidence>
<keyword evidence="3 9" id="KW-0728">SH3 domain</keyword>
<evidence type="ECO:0000256" key="4">
    <source>
        <dbReference type="ARBA" id="ARBA00022475"/>
    </source>
</evidence>
<dbReference type="Gene3D" id="3.10.450.50">
    <property type="match status" value="1"/>
</dbReference>
<name>L8WMN4_THACA</name>
<keyword evidence="6 11" id="KW-1133">Transmembrane helix</keyword>
<evidence type="ECO:0000259" key="12">
    <source>
        <dbReference type="PROSITE" id="PS50002"/>
    </source>
</evidence>
<dbReference type="GO" id="GO:0006913">
    <property type="term" value="P:nucleocytoplasmic transport"/>
    <property type="evidence" value="ECO:0007669"/>
    <property type="project" value="InterPro"/>
</dbReference>
<dbReference type="STRING" id="983506.L8WMN4"/>
<keyword evidence="5 11" id="KW-0812">Transmembrane</keyword>
<organism evidence="14 15">
    <name type="scientific">Thanatephorus cucumeris (strain AG1-IA)</name>
    <name type="common">Rice sheath blight fungus</name>
    <name type="synonym">Rhizoctonia solani</name>
    <dbReference type="NCBI Taxonomy" id="983506"/>
    <lineage>
        <taxon>Eukaryota</taxon>
        <taxon>Fungi</taxon>
        <taxon>Dikarya</taxon>
        <taxon>Basidiomycota</taxon>
        <taxon>Agaricomycotina</taxon>
        <taxon>Agaricomycetes</taxon>
        <taxon>Cantharellales</taxon>
        <taxon>Ceratobasidiaceae</taxon>
        <taxon>Rhizoctonia</taxon>
        <taxon>Rhizoctonia solani AG-1</taxon>
    </lineage>
</organism>
<dbReference type="CDD" id="cd11855">
    <property type="entry name" value="SH3_Sho1p"/>
    <property type="match status" value="1"/>
</dbReference>
<dbReference type="PANTHER" id="PTHR12612">
    <property type="entry name" value="NUCLEAR TRANSPORT FACTOR 2"/>
    <property type="match status" value="1"/>
</dbReference>
<evidence type="ECO:0000256" key="1">
    <source>
        <dbReference type="ARBA" id="ARBA00004651"/>
    </source>
</evidence>
<dbReference type="Proteomes" id="UP000011668">
    <property type="component" value="Unassembled WGS sequence"/>
</dbReference>
<evidence type="ECO:0000256" key="5">
    <source>
        <dbReference type="ARBA" id="ARBA00022692"/>
    </source>
</evidence>
<dbReference type="HOGENOM" id="CLU_506395_0_0_1"/>
<proteinExistence type="inferred from homology"/>
<reference evidence="14 15" key="1">
    <citation type="journal article" date="2013" name="Nat. Commun.">
        <title>The evolution and pathogenic mechanisms of the rice sheath blight pathogen.</title>
        <authorList>
            <person name="Zheng A."/>
            <person name="Lin R."/>
            <person name="Xu L."/>
            <person name="Qin P."/>
            <person name="Tang C."/>
            <person name="Ai P."/>
            <person name="Zhang D."/>
            <person name="Liu Y."/>
            <person name="Sun Z."/>
            <person name="Feng H."/>
            <person name="Wang Y."/>
            <person name="Chen Y."/>
            <person name="Liang X."/>
            <person name="Fu R."/>
            <person name="Li Q."/>
            <person name="Zhang J."/>
            <person name="Yu X."/>
            <person name="Xie Z."/>
            <person name="Ding L."/>
            <person name="Guan P."/>
            <person name="Tang J."/>
            <person name="Liang Y."/>
            <person name="Wang S."/>
            <person name="Deng Q."/>
            <person name="Li S."/>
            <person name="Zhu J."/>
            <person name="Wang L."/>
            <person name="Liu H."/>
            <person name="Li P."/>
        </authorList>
    </citation>
    <scope>NUCLEOTIDE SEQUENCE [LARGE SCALE GENOMIC DNA]</scope>
    <source>
        <strain evidence="15">AG-1 IA</strain>
    </source>
</reference>
<dbReference type="InterPro" id="IPR018222">
    <property type="entry name" value="Nuclear_transport_factor_2_euk"/>
</dbReference>
<evidence type="ECO:0000313" key="15">
    <source>
        <dbReference type="Proteomes" id="UP000011668"/>
    </source>
</evidence>
<keyword evidence="7" id="KW-0346">Stress response</keyword>
<dbReference type="InterPro" id="IPR001452">
    <property type="entry name" value="SH3_domain"/>
</dbReference>
<feature type="region of interest" description="Disordered" evidence="10">
    <location>
        <begin position="334"/>
        <end position="451"/>
    </location>
</feature>
<evidence type="ECO:0000256" key="2">
    <source>
        <dbReference type="ARBA" id="ARBA00009739"/>
    </source>
</evidence>
<evidence type="ECO:0000256" key="8">
    <source>
        <dbReference type="ARBA" id="ARBA00023136"/>
    </source>
</evidence>
<dbReference type="SMART" id="SM00326">
    <property type="entry name" value="SH3"/>
    <property type="match status" value="1"/>
</dbReference>
<keyword evidence="8 11" id="KW-0472">Membrane</keyword>
<feature type="compositionally biased region" description="Polar residues" evidence="10">
    <location>
        <begin position="354"/>
        <end position="365"/>
    </location>
</feature>
<dbReference type="PROSITE" id="PS50177">
    <property type="entry name" value="NTF2_DOMAIN"/>
    <property type="match status" value="1"/>
</dbReference>
<evidence type="ECO:0000256" key="9">
    <source>
        <dbReference type="PROSITE-ProRule" id="PRU00192"/>
    </source>
</evidence>
<dbReference type="Pfam" id="PF10429">
    <property type="entry name" value="Mtr2"/>
    <property type="match status" value="1"/>
</dbReference>
<comment type="similarity">
    <text evidence="2">Belongs to the SHO1 family.</text>
</comment>
<dbReference type="AlphaFoldDB" id="L8WMN4"/>
<comment type="subcellular location">
    <subcellularLocation>
        <location evidence="1">Cell membrane</location>
        <topology evidence="1">Multi-pass membrane protein</topology>
    </subcellularLocation>
</comment>